<feature type="compositionally biased region" description="Low complexity" evidence="6">
    <location>
        <begin position="704"/>
        <end position="724"/>
    </location>
</feature>
<reference evidence="9" key="1">
    <citation type="journal article" date="2023" name="Science">
        <title>Elucidation of the pathway for biosynthesis of saponin adjuvants from the soapbark tree.</title>
        <authorList>
            <person name="Reed J."/>
            <person name="Orme A."/>
            <person name="El-Demerdash A."/>
            <person name="Owen C."/>
            <person name="Martin L.B.B."/>
            <person name="Misra R.C."/>
            <person name="Kikuchi S."/>
            <person name="Rejzek M."/>
            <person name="Martin A.C."/>
            <person name="Harkess A."/>
            <person name="Leebens-Mack J."/>
            <person name="Louveau T."/>
            <person name="Stephenson M.J."/>
            <person name="Osbourn A."/>
        </authorList>
    </citation>
    <scope>NUCLEOTIDE SEQUENCE</scope>
    <source>
        <strain evidence="9">S10</strain>
    </source>
</reference>
<evidence type="ECO:0000256" key="3">
    <source>
        <dbReference type="ARBA" id="ARBA00023125"/>
    </source>
</evidence>
<comment type="caution">
    <text evidence="9">The sequence shown here is derived from an EMBL/GenBank/DDBJ whole genome shotgun (WGS) entry which is preliminary data.</text>
</comment>
<dbReference type="PROSITE" id="PS51519">
    <property type="entry name" value="RWP_RK"/>
    <property type="match status" value="1"/>
</dbReference>
<keyword evidence="2" id="KW-0805">Transcription regulation</keyword>
<name>A0AAD7PTK7_QUISA</name>
<dbReference type="Pfam" id="PF22922">
    <property type="entry name" value="GAF_NLP"/>
    <property type="match status" value="1"/>
</dbReference>
<evidence type="ECO:0000256" key="4">
    <source>
        <dbReference type="ARBA" id="ARBA00023163"/>
    </source>
</evidence>
<evidence type="ECO:0000259" key="7">
    <source>
        <dbReference type="PROSITE" id="PS51519"/>
    </source>
</evidence>
<evidence type="ECO:0000256" key="1">
    <source>
        <dbReference type="ARBA" id="ARBA00011726"/>
    </source>
</evidence>
<dbReference type="InterPro" id="IPR045012">
    <property type="entry name" value="NLP"/>
</dbReference>
<dbReference type="GO" id="GO:0003677">
    <property type="term" value="F:DNA binding"/>
    <property type="evidence" value="ECO:0007669"/>
    <property type="project" value="UniProtKB-KW"/>
</dbReference>
<keyword evidence="4" id="KW-0804">Transcription</keyword>
<dbReference type="PROSITE" id="PS51745">
    <property type="entry name" value="PB1"/>
    <property type="match status" value="1"/>
</dbReference>
<dbReference type="SUPFAM" id="SSF54277">
    <property type="entry name" value="CAD &amp; PB1 domains"/>
    <property type="match status" value="1"/>
</dbReference>
<evidence type="ECO:0000256" key="2">
    <source>
        <dbReference type="ARBA" id="ARBA00023015"/>
    </source>
</evidence>
<keyword evidence="3" id="KW-0238">DNA-binding</keyword>
<dbReference type="AlphaFoldDB" id="A0AAD7PTK7"/>
<keyword evidence="5" id="KW-0539">Nucleus</keyword>
<dbReference type="SMART" id="SM00666">
    <property type="entry name" value="PB1"/>
    <property type="match status" value="1"/>
</dbReference>
<dbReference type="InterPro" id="IPR053793">
    <property type="entry name" value="PB1-like"/>
</dbReference>
<dbReference type="EMBL" id="JARAOO010000006">
    <property type="protein sequence ID" value="KAJ7966972.1"/>
    <property type="molecule type" value="Genomic_DNA"/>
</dbReference>
<dbReference type="InterPro" id="IPR055081">
    <property type="entry name" value="NLP1-9_GAF"/>
</dbReference>
<sequence length="898" mass="99672">MGDGVLSPGSMLGEPSGPSMDLDYIMDELFLDGCWLETTDGLEFLCQSPSNSTALLDPSCVWPTLEIDGDLCMSPSQKGNQEERQSPLLNESQETPFDKQLVSQNMINMPGSSSSHSEIGLRRWWIGPTAYPGPASSVMERLLRALLHIKNFVSDKDVLVQIWVPLNKGGRNVLTTNDLPFSLDSNCKRLAKYRDISVKYQFSAEEDSKEVVVGLPSRVFSGKVPEWTPDVRFFRSDEYPRVDHAQQYDVRGTLALPVFEQGNRTCLGVIEVVMTTRRIKYLPELENVCKALEAFDLRSSEVLSTQNVKVHNKSYQAALPEIQEVLRSACETHKLPLAQTWVSCAQQGKDGCRHSDMNYFQCVSTVDHACYVGEPLIQGFHEACSEHHLLKGQGVVGGAFLINQPCFSPDITSLGKTEYPLSHHARMFGLQAAAAIRLRSIHTNTDDFVLEFFLPIDCTDPEEQKKTLTSLSLIIQRVCHNLRVITAKELEEETCLSVVEDISSRTACSTEFQESGTVGSLIAKEKSNDMMGGKFSDPRQNDEDSNLKGSAKYVGEFSTVGEGSFSSAGASKTGEKRRTKAEKTITLEVLRQHFAGSLKDAARNLGVCTTTLKRICRQHGVKRWPSRKIKKVGHSLQKLQLVIDSVQGASGAFQIDSFYSNFPELASPNLSGSCPFSTSKQSDHLKPSSMQPEAGMLTPEAAASKSHSSSCSQNSISSHSCSSRSEQHYPTCNIAGEDSADCVLKSIRSEAELKTSNRDGEKLLEISQSHETHSLRDEHPKTQFLQSLPKSRMKASQRGDGHRVKVTYGDDKTRFRLQKNWSYEDLLQEIAMRFNINDMSNFDIKYLDDDSEWVLLTCNVDLEECIDVCQSSQSSTIKLSINVSNHCLRTSLGGRAPS</sequence>
<gene>
    <name evidence="9" type="ORF">O6P43_016365</name>
</gene>
<dbReference type="InterPro" id="IPR003035">
    <property type="entry name" value="RWP-RK_dom"/>
</dbReference>
<evidence type="ECO:0000313" key="10">
    <source>
        <dbReference type="Proteomes" id="UP001163823"/>
    </source>
</evidence>
<organism evidence="9 10">
    <name type="scientific">Quillaja saponaria</name>
    <name type="common">Soap bark tree</name>
    <dbReference type="NCBI Taxonomy" id="32244"/>
    <lineage>
        <taxon>Eukaryota</taxon>
        <taxon>Viridiplantae</taxon>
        <taxon>Streptophyta</taxon>
        <taxon>Embryophyta</taxon>
        <taxon>Tracheophyta</taxon>
        <taxon>Spermatophyta</taxon>
        <taxon>Magnoliopsida</taxon>
        <taxon>eudicotyledons</taxon>
        <taxon>Gunneridae</taxon>
        <taxon>Pentapetalae</taxon>
        <taxon>rosids</taxon>
        <taxon>fabids</taxon>
        <taxon>Fabales</taxon>
        <taxon>Quillajaceae</taxon>
        <taxon>Quillaja</taxon>
    </lineage>
</organism>
<evidence type="ECO:0000256" key="6">
    <source>
        <dbReference type="SAM" id="MobiDB-lite"/>
    </source>
</evidence>
<dbReference type="PANTHER" id="PTHR32002">
    <property type="entry name" value="PROTEIN NLP8"/>
    <property type="match status" value="1"/>
</dbReference>
<evidence type="ECO:0000256" key="5">
    <source>
        <dbReference type="ARBA" id="ARBA00023242"/>
    </source>
</evidence>
<dbReference type="KEGG" id="qsa:O6P43_016365"/>
<feature type="domain" description="PB1" evidence="8">
    <location>
        <begin position="801"/>
        <end position="884"/>
    </location>
</feature>
<dbReference type="CDD" id="cd06407">
    <property type="entry name" value="PB1_NLP"/>
    <property type="match status" value="1"/>
</dbReference>
<comment type="subunit">
    <text evidence="1">Homodimers and heterodimers.</text>
</comment>
<dbReference type="Gene3D" id="3.10.20.90">
    <property type="entry name" value="Phosphatidylinositol 3-kinase Catalytic Subunit, Chain A, domain 1"/>
    <property type="match status" value="1"/>
</dbReference>
<dbReference type="Pfam" id="PF00564">
    <property type="entry name" value="PB1"/>
    <property type="match status" value="1"/>
</dbReference>
<dbReference type="InterPro" id="IPR000270">
    <property type="entry name" value="PB1_dom"/>
</dbReference>
<dbReference type="GO" id="GO:0003700">
    <property type="term" value="F:DNA-binding transcription factor activity"/>
    <property type="evidence" value="ECO:0007669"/>
    <property type="project" value="InterPro"/>
</dbReference>
<feature type="region of interest" description="Disordered" evidence="6">
    <location>
        <begin position="72"/>
        <end position="94"/>
    </location>
</feature>
<protein>
    <submittedName>
        <fullName evidence="9">Plant regulator RWP-RK family protein</fullName>
    </submittedName>
</protein>
<dbReference type="InterPro" id="IPR034891">
    <property type="entry name" value="PB1_NLP"/>
</dbReference>
<evidence type="ECO:0000259" key="8">
    <source>
        <dbReference type="PROSITE" id="PS51745"/>
    </source>
</evidence>
<dbReference type="Pfam" id="PF02042">
    <property type="entry name" value="RWP-RK"/>
    <property type="match status" value="1"/>
</dbReference>
<keyword evidence="10" id="KW-1185">Reference proteome</keyword>
<dbReference type="PANTHER" id="PTHR32002:SF44">
    <property type="entry name" value="PROTEIN NLP4"/>
    <property type="match status" value="1"/>
</dbReference>
<dbReference type="Proteomes" id="UP001163823">
    <property type="component" value="Chromosome 6"/>
</dbReference>
<evidence type="ECO:0000313" key="9">
    <source>
        <dbReference type="EMBL" id="KAJ7966972.1"/>
    </source>
</evidence>
<proteinExistence type="predicted"/>
<feature type="region of interest" description="Disordered" evidence="6">
    <location>
        <begin position="673"/>
        <end position="724"/>
    </location>
</feature>
<accession>A0AAD7PTK7</accession>
<feature type="domain" description="RWP-RK" evidence="7">
    <location>
        <begin position="571"/>
        <end position="652"/>
    </location>
</feature>